<keyword evidence="1" id="KW-1133">Transmembrane helix</keyword>
<evidence type="ECO:0000313" key="3">
    <source>
        <dbReference type="Proteomes" id="UP000281553"/>
    </source>
</evidence>
<name>A0A3P7MSP5_DIBLA</name>
<accession>A0A3P7MSP5</accession>
<gene>
    <name evidence="2" type="ORF">DILT_LOCUS14644</name>
</gene>
<dbReference type="Proteomes" id="UP000281553">
    <property type="component" value="Unassembled WGS sequence"/>
</dbReference>
<protein>
    <submittedName>
        <fullName evidence="2">Uncharacterized protein</fullName>
    </submittedName>
</protein>
<keyword evidence="1" id="KW-0812">Transmembrane</keyword>
<dbReference type="EMBL" id="UYRU01075210">
    <property type="protein sequence ID" value="VDN25568.1"/>
    <property type="molecule type" value="Genomic_DNA"/>
</dbReference>
<keyword evidence="3" id="KW-1185">Reference proteome</keyword>
<evidence type="ECO:0000256" key="1">
    <source>
        <dbReference type="SAM" id="Phobius"/>
    </source>
</evidence>
<proteinExistence type="predicted"/>
<feature type="transmembrane region" description="Helical" evidence="1">
    <location>
        <begin position="24"/>
        <end position="46"/>
    </location>
</feature>
<reference evidence="2 3" key="1">
    <citation type="submission" date="2018-11" db="EMBL/GenBank/DDBJ databases">
        <authorList>
            <consortium name="Pathogen Informatics"/>
        </authorList>
    </citation>
    <scope>NUCLEOTIDE SEQUENCE [LARGE SCALE GENOMIC DNA]</scope>
</reference>
<evidence type="ECO:0000313" key="2">
    <source>
        <dbReference type="EMBL" id="VDN25568.1"/>
    </source>
</evidence>
<sequence>MHFIRSQIRVVEVNSGIFGIQTGLLTLLVLVTAIIAICLTVAIICVRRRSKHPRHCKPCCAKEDHTDRGSTVNQNCARMTYILPQDHQNHQNTFLEYPTLTSTFMKHSAMGPNYTIVSQKAPTAGSVCSGEHCDGSCPMGEIGVGEFYAPYHKQSSTEVFVPQDMTLTPEQMRLLESRVQEMGDGGSRSGSYLSFVKPDLSADEKNSQPLKYSTCYPSVPQAGQLSPSVRFLGYPTYSGCEANSALLKFQQVSKLRTFWLSVYRLSMSMHNWF</sequence>
<keyword evidence="1" id="KW-0472">Membrane</keyword>
<dbReference type="AlphaFoldDB" id="A0A3P7MSP5"/>
<dbReference type="OrthoDB" id="6252479at2759"/>
<organism evidence="2 3">
    <name type="scientific">Dibothriocephalus latus</name>
    <name type="common">Fish tapeworm</name>
    <name type="synonym">Diphyllobothrium latum</name>
    <dbReference type="NCBI Taxonomy" id="60516"/>
    <lineage>
        <taxon>Eukaryota</taxon>
        <taxon>Metazoa</taxon>
        <taxon>Spiralia</taxon>
        <taxon>Lophotrochozoa</taxon>
        <taxon>Platyhelminthes</taxon>
        <taxon>Cestoda</taxon>
        <taxon>Eucestoda</taxon>
        <taxon>Diphyllobothriidea</taxon>
        <taxon>Diphyllobothriidae</taxon>
        <taxon>Dibothriocephalus</taxon>
    </lineage>
</organism>